<feature type="non-terminal residue" evidence="2">
    <location>
        <position position="729"/>
    </location>
</feature>
<evidence type="ECO:0000313" key="2">
    <source>
        <dbReference type="EMBL" id="VAW97402.1"/>
    </source>
</evidence>
<dbReference type="SUPFAM" id="SSF82693">
    <property type="entry name" value="Multidrug efflux transporter AcrB pore domain, PN1, PN2, PC1 and PC2 subdomains"/>
    <property type="match status" value="2"/>
</dbReference>
<dbReference type="Gene3D" id="3.30.70.1430">
    <property type="entry name" value="Multidrug efflux transporter AcrB pore domain"/>
    <property type="match status" value="2"/>
</dbReference>
<feature type="transmembrane region" description="Helical" evidence="1">
    <location>
        <begin position="386"/>
        <end position="406"/>
    </location>
</feature>
<dbReference type="PANTHER" id="PTHR32063:SF33">
    <property type="entry name" value="RND SUPERFAMILY EFFLUX PUMP PERMEASE COMPONENT"/>
    <property type="match status" value="1"/>
</dbReference>
<dbReference type="InterPro" id="IPR001036">
    <property type="entry name" value="Acrflvin-R"/>
</dbReference>
<feature type="transmembrane region" description="Helical" evidence="1">
    <location>
        <begin position="532"/>
        <end position="555"/>
    </location>
</feature>
<keyword evidence="1" id="KW-0812">Transmembrane</keyword>
<dbReference type="GO" id="GO:0005886">
    <property type="term" value="C:plasma membrane"/>
    <property type="evidence" value="ECO:0007669"/>
    <property type="project" value="TreeGrafter"/>
</dbReference>
<name>A0A3B1ABX0_9ZZZZ</name>
<dbReference type="AlphaFoldDB" id="A0A3B1ABX0"/>
<dbReference type="Gene3D" id="3.30.2090.10">
    <property type="entry name" value="Multidrug efflux transporter AcrB TolC docking domain, DN and DC subdomains"/>
    <property type="match status" value="1"/>
</dbReference>
<dbReference type="InterPro" id="IPR027463">
    <property type="entry name" value="AcrB_DN_DC_subdom"/>
</dbReference>
<keyword evidence="1" id="KW-0472">Membrane</keyword>
<keyword evidence="1" id="KW-1133">Transmembrane helix</keyword>
<dbReference type="PRINTS" id="PR00702">
    <property type="entry name" value="ACRIFLAVINRP"/>
</dbReference>
<organism evidence="2">
    <name type="scientific">hydrothermal vent metagenome</name>
    <dbReference type="NCBI Taxonomy" id="652676"/>
    <lineage>
        <taxon>unclassified sequences</taxon>
        <taxon>metagenomes</taxon>
        <taxon>ecological metagenomes</taxon>
    </lineage>
</organism>
<dbReference type="Gene3D" id="3.30.70.1320">
    <property type="entry name" value="Multidrug efflux transporter AcrB pore domain like"/>
    <property type="match status" value="1"/>
</dbReference>
<dbReference type="EMBL" id="UOFU01000118">
    <property type="protein sequence ID" value="VAW97402.1"/>
    <property type="molecule type" value="Genomic_DNA"/>
</dbReference>
<gene>
    <name evidence="2" type="ORF">MNBD_GAMMA20-565</name>
</gene>
<feature type="transmembrane region" description="Helical" evidence="1">
    <location>
        <begin position="17"/>
        <end position="35"/>
    </location>
</feature>
<feature type="transmembrane region" description="Helical" evidence="1">
    <location>
        <begin position="462"/>
        <end position="481"/>
    </location>
</feature>
<reference evidence="2" key="1">
    <citation type="submission" date="2018-06" db="EMBL/GenBank/DDBJ databases">
        <authorList>
            <person name="Zhirakovskaya E."/>
        </authorList>
    </citation>
    <scope>NUCLEOTIDE SEQUENCE</scope>
</reference>
<dbReference type="SUPFAM" id="SSF82714">
    <property type="entry name" value="Multidrug efflux transporter AcrB TolC docking domain, DN and DC subdomains"/>
    <property type="match status" value="1"/>
</dbReference>
<sequence length="729" mass="79547">MSNNPGGLIRLFARHRVAANLLMALMVLAGSWALAKLNTQFFPNFDLDIITVRIAWSGASAEDVERGITTPLEQALRSLDNLHSITSTSAMGIAALSLEYDDGTDMSTALEQVNGVIALARNLPEDVEKPEVSRIIRYEPVARLLLSGSHDRQELRPLAEQMRDELLTRGISKIEINGLPKEEIAIQVPPERLLELDMTLEQISSQIQKQSRDLPAGAVGRDDIARQLRALEQRRDITSLEQLPLISDADGRLITLQDIASLERRPIHGQTTLSVDGEPAVELRLFRAESAPSLGSARILEDWLEKTRPTLPPNIQLRVYDEMWQLISERINLLLINGGGGLLLVVGILLLFLNRRVALWVSVGIPVSFMAALAVLYLAGGSINMISLFGLIMALGIIVDDAIVVGEDALSHFEKGESPTRAVEGGAYRMLAPVMSSSLTTVAAFIPLMLVGGIIGNMMFEIPLVVICVIIASLVECFLILPGHLRVSFEQHGKQVRQLPSNFRRRFDAAFDRFRNGHFRRLVSWAVAHRGITLTGAVGALILAFGLIAGGRLGFTFFPNVEGRLVFASVTFSAGSPAERVEDFLGHLQDTLHETEQALGGNLVAIAVASEGSAQTAGGGPPRAGPQNGSLLVEMVSPEKRDISNREFITEWEKRLIIPAGVEIFTLAERRSGHPGRDIDINLTGPDAMDLKLAAQAIIDALKTFPGVLALEDDLPWGQEQLIYRLTPT</sequence>
<feature type="transmembrane region" description="Helical" evidence="1">
    <location>
        <begin position="333"/>
        <end position="353"/>
    </location>
</feature>
<feature type="transmembrane region" description="Helical" evidence="1">
    <location>
        <begin position="359"/>
        <end position="379"/>
    </location>
</feature>
<dbReference type="GO" id="GO:0042910">
    <property type="term" value="F:xenobiotic transmembrane transporter activity"/>
    <property type="evidence" value="ECO:0007669"/>
    <property type="project" value="TreeGrafter"/>
</dbReference>
<dbReference type="Gene3D" id="1.20.1640.10">
    <property type="entry name" value="Multidrug efflux transporter AcrB transmembrane domain"/>
    <property type="match status" value="2"/>
</dbReference>
<dbReference type="SUPFAM" id="SSF82866">
    <property type="entry name" value="Multidrug efflux transporter AcrB transmembrane domain"/>
    <property type="match status" value="1"/>
</dbReference>
<accession>A0A3B1ABX0</accession>
<dbReference type="Gene3D" id="3.30.70.1440">
    <property type="entry name" value="Multidrug efflux transporter AcrB pore domain"/>
    <property type="match status" value="1"/>
</dbReference>
<feature type="transmembrane region" description="Helical" evidence="1">
    <location>
        <begin position="426"/>
        <end position="450"/>
    </location>
</feature>
<protein>
    <submittedName>
        <fullName evidence="2">RND multidrug efflux transporter Acriflavin resistance protein</fullName>
    </submittedName>
</protein>
<proteinExistence type="predicted"/>
<dbReference type="PANTHER" id="PTHR32063">
    <property type="match status" value="1"/>
</dbReference>
<evidence type="ECO:0000256" key="1">
    <source>
        <dbReference type="SAM" id="Phobius"/>
    </source>
</evidence>
<dbReference type="Pfam" id="PF00873">
    <property type="entry name" value="ACR_tran"/>
    <property type="match status" value="1"/>
</dbReference>